<keyword evidence="2" id="KW-0472">Membrane</keyword>
<organism evidence="3 4">
    <name type="scientific">Croceicoccus mobilis</name>
    <dbReference type="NCBI Taxonomy" id="1703339"/>
    <lineage>
        <taxon>Bacteria</taxon>
        <taxon>Pseudomonadati</taxon>
        <taxon>Pseudomonadota</taxon>
        <taxon>Alphaproteobacteria</taxon>
        <taxon>Sphingomonadales</taxon>
        <taxon>Erythrobacteraceae</taxon>
        <taxon>Croceicoccus</taxon>
    </lineage>
</organism>
<keyword evidence="4" id="KW-1185">Reference proteome</keyword>
<reference evidence="3" key="1">
    <citation type="journal article" date="2014" name="Int. J. Syst. Evol. Microbiol.">
        <title>Complete genome sequence of Corynebacterium casei LMG S-19264T (=DSM 44701T), isolated from a smear-ripened cheese.</title>
        <authorList>
            <consortium name="US DOE Joint Genome Institute (JGI-PGF)"/>
            <person name="Walter F."/>
            <person name="Albersmeier A."/>
            <person name="Kalinowski J."/>
            <person name="Ruckert C."/>
        </authorList>
    </citation>
    <scope>NUCLEOTIDE SEQUENCE</scope>
    <source>
        <strain evidence="3">CGMCC 1.15360</strain>
    </source>
</reference>
<dbReference type="GO" id="GO:0015562">
    <property type="term" value="F:efflux transmembrane transporter activity"/>
    <property type="evidence" value="ECO:0007669"/>
    <property type="project" value="InterPro"/>
</dbReference>
<dbReference type="NCBIfam" id="TIGR01845">
    <property type="entry name" value="outer_NodT"/>
    <property type="match status" value="1"/>
</dbReference>
<evidence type="ECO:0000313" key="3">
    <source>
        <dbReference type="EMBL" id="GGD69426.1"/>
    </source>
</evidence>
<dbReference type="AlphaFoldDB" id="A0A916Z020"/>
<dbReference type="PANTHER" id="PTHR30203">
    <property type="entry name" value="OUTER MEMBRANE CATION EFFLUX PROTEIN"/>
    <property type="match status" value="1"/>
</dbReference>
<dbReference type="Gene3D" id="2.20.200.10">
    <property type="entry name" value="Outer membrane efflux proteins (OEP)"/>
    <property type="match status" value="1"/>
</dbReference>
<comment type="caution">
    <text evidence="3">The sequence shown here is derived from an EMBL/GenBank/DDBJ whole genome shotgun (WGS) entry which is preliminary data.</text>
</comment>
<keyword evidence="2" id="KW-0732">Signal</keyword>
<sequence length="481" mass="50398">MSTRPFRTSLACSTLALILSGCTVGPDYAAPDTQVQDAWVEQAETGTIDPAWWQNFGDPELTALIEQALAGSPTLAEARARLTEARANRDAVLGQRLPQLSASGAATENRLSENGQLPVSSIPGFSPEYSLFDLGFDASWEIDLWGRRTREAQAANAQAGAAEAQYQGALVQLTAEIARSYMDLRAAQQSSALAREAADTADELSALTTQLYDAGEANRQQADTASAEAGSARDAAAQAATAEAAASYRLAALTGRKPEDIPPALRQSAPLPDAPESILVGLRSDLLRRRPDVRAAERHLAAATAQVGVATADLFPRFSLMGGLGTQARDAGDLFDPASTRFSIGPAFSWPIFAGGSIRAKIRAADAASDAAAAAYEQAVVEALNDSEAAINRFMQAKGRADAATKAAADQERAFALSMQRFDAGEDNRLSLDQARLELLSRTRAAVAAKAEAAQAAVALYKALGGTPDAPVQEAEAPAPN</sequence>
<protein>
    <submittedName>
        <fullName evidence="3">Multidrug MFS transporter</fullName>
    </submittedName>
</protein>
<comment type="similarity">
    <text evidence="1 2">Belongs to the outer membrane factor (OMF) (TC 1.B.17) family.</text>
</comment>
<dbReference type="InterPro" id="IPR003423">
    <property type="entry name" value="OMP_efflux"/>
</dbReference>
<gene>
    <name evidence="3" type="ORF">GCM10010990_18680</name>
</gene>
<feature type="chain" id="PRO_5038159663" evidence="2">
    <location>
        <begin position="30"/>
        <end position="481"/>
    </location>
</feature>
<feature type="signal peptide" evidence="2">
    <location>
        <begin position="1"/>
        <end position="29"/>
    </location>
</feature>
<dbReference type="GO" id="GO:0005886">
    <property type="term" value="C:plasma membrane"/>
    <property type="evidence" value="ECO:0007669"/>
    <property type="project" value="UniProtKB-SubCell"/>
</dbReference>
<accession>A0A916Z020</accession>
<dbReference type="Pfam" id="PF02321">
    <property type="entry name" value="OEP"/>
    <property type="match status" value="2"/>
</dbReference>
<dbReference type="SUPFAM" id="SSF56954">
    <property type="entry name" value="Outer membrane efflux proteins (OEP)"/>
    <property type="match status" value="1"/>
</dbReference>
<name>A0A916Z020_9SPHN</name>
<dbReference type="RefSeq" id="WP_066771701.1">
    <property type="nucleotide sequence ID" value="NZ_BMIP01000003.1"/>
</dbReference>
<keyword evidence="2" id="KW-0564">Palmitate</keyword>
<dbReference type="EMBL" id="BMIP01000003">
    <property type="protein sequence ID" value="GGD69426.1"/>
    <property type="molecule type" value="Genomic_DNA"/>
</dbReference>
<evidence type="ECO:0000256" key="2">
    <source>
        <dbReference type="RuleBase" id="RU362097"/>
    </source>
</evidence>
<keyword evidence="2" id="KW-0449">Lipoprotein</keyword>
<dbReference type="PANTHER" id="PTHR30203:SF25">
    <property type="entry name" value="OUTER MEMBRANE PROTEIN-RELATED"/>
    <property type="match status" value="1"/>
</dbReference>
<dbReference type="OrthoDB" id="9783100at2"/>
<dbReference type="PROSITE" id="PS51257">
    <property type="entry name" value="PROKAR_LIPOPROTEIN"/>
    <property type="match status" value="1"/>
</dbReference>
<keyword evidence="2" id="KW-0812">Transmembrane</keyword>
<dbReference type="InterPro" id="IPR010131">
    <property type="entry name" value="MdtP/NodT-like"/>
</dbReference>
<dbReference type="Gene3D" id="1.20.1600.10">
    <property type="entry name" value="Outer membrane efflux proteins (OEP)"/>
    <property type="match status" value="1"/>
</dbReference>
<dbReference type="Proteomes" id="UP000612349">
    <property type="component" value="Unassembled WGS sequence"/>
</dbReference>
<evidence type="ECO:0000256" key="1">
    <source>
        <dbReference type="ARBA" id="ARBA00007613"/>
    </source>
</evidence>
<reference evidence="3" key="2">
    <citation type="submission" date="2020-09" db="EMBL/GenBank/DDBJ databases">
        <authorList>
            <person name="Sun Q."/>
            <person name="Zhou Y."/>
        </authorList>
    </citation>
    <scope>NUCLEOTIDE SEQUENCE</scope>
    <source>
        <strain evidence="3">CGMCC 1.15360</strain>
    </source>
</reference>
<comment type="subcellular location">
    <subcellularLocation>
        <location evidence="2">Cell membrane</location>
        <topology evidence="2">Lipid-anchor</topology>
    </subcellularLocation>
</comment>
<evidence type="ECO:0000313" key="4">
    <source>
        <dbReference type="Proteomes" id="UP000612349"/>
    </source>
</evidence>
<keyword evidence="2" id="KW-1134">Transmembrane beta strand</keyword>
<proteinExistence type="inferred from homology"/>